<proteinExistence type="predicted"/>
<evidence type="ECO:0000256" key="1">
    <source>
        <dbReference type="SAM" id="MobiDB-lite"/>
    </source>
</evidence>
<sequence length="81" mass="8000">MGCCGGHGSHGARTRGVHAGDAAHAGHRPDRRNTPPGARLVGGSRVGARYGAGAGAGAGGAYWLWGGLALLGAVLLLWVFA</sequence>
<dbReference type="AlphaFoldDB" id="A0AA35CMK7"/>
<evidence type="ECO:0000313" key="3">
    <source>
        <dbReference type="EMBL" id="BDG61138.1"/>
    </source>
</evidence>
<reference evidence="3" key="1">
    <citation type="submission" date="2022-03" db="EMBL/GenBank/DDBJ databases">
        <title>Complete genome sequence of Caldinitratiruptor microaerophilus.</title>
        <authorList>
            <person name="Mukaiyama R."/>
            <person name="Nishiyama T."/>
            <person name="Ueda K."/>
        </authorList>
    </citation>
    <scope>NUCLEOTIDE SEQUENCE</scope>
    <source>
        <strain evidence="3">JCM 16183</strain>
    </source>
</reference>
<dbReference type="Proteomes" id="UP001163687">
    <property type="component" value="Chromosome"/>
</dbReference>
<evidence type="ECO:0000256" key="2">
    <source>
        <dbReference type="SAM" id="Phobius"/>
    </source>
</evidence>
<keyword evidence="2" id="KW-0472">Membrane</keyword>
<name>A0AA35CMK7_9FIRM</name>
<keyword evidence="2" id="KW-1133">Transmembrane helix</keyword>
<accession>A0AA35CMK7</accession>
<dbReference type="KEGG" id="cmic:caldi_22280"/>
<evidence type="ECO:0000313" key="4">
    <source>
        <dbReference type="Proteomes" id="UP001163687"/>
    </source>
</evidence>
<gene>
    <name evidence="3" type="ORF">caldi_22280</name>
</gene>
<feature type="transmembrane region" description="Helical" evidence="2">
    <location>
        <begin position="62"/>
        <end position="80"/>
    </location>
</feature>
<keyword evidence="4" id="KW-1185">Reference proteome</keyword>
<feature type="region of interest" description="Disordered" evidence="1">
    <location>
        <begin position="1"/>
        <end position="40"/>
    </location>
</feature>
<keyword evidence="2" id="KW-0812">Transmembrane</keyword>
<organism evidence="3 4">
    <name type="scientific">Caldinitratiruptor microaerophilus</name>
    <dbReference type="NCBI Taxonomy" id="671077"/>
    <lineage>
        <taxon>Bacteria</taxon>
        <taxon>Bacillati</taxon>
        <taxon>Bacillota</taxon>
        <taxon>Clostridia</taxon>
        <taxon>Eubacteriales</taxon>
        <taxon>Symbiobacteriaceae</taxon>
        <taxon>Caldinitratiruptor</taxon>
    </lineage>
</organism>
<dbReference type="EMBL" id="AP025628">
    <property type="protein sequence ID" value="BDG61138.1"/>
    <property type="molecule type" value="Genomic_DNA"/>
</dbReference>
<protein>
    <submittedName>
        <fullName evidence="3">Uncharacterized protein</fullName>
    </submittedName>
</protein>